<comment type="caution">
    <text evidence="2">The sequence shown here is derived from an EMBL/GenBank/DDBJ whole genome shotgun (WGS) entry which is preliminary data.</text>
</comment>
<dbReference type="Proteomes" id="UP000770889">
    <property type="component" value="Unassembled WGS sequence"/>
</dbReference>
<dbReference type="InterPro" id="IPR013830">
    <property type="entry name" value="SGNH_hydro"/>
</dbReference>
<dbReference type="Gene3D" id="3.40.50.1110">
    <property type="entry name" value="SGNH hydrolase"/>
    <property type="match status" value="1"/>
</dbReference>
<dbReference type="EMBL" id="JAHHGM010000009">
    <property type="protein sequence ID" value="MBT2989595.1"/>
    <property type="molecule type" value="Genomic_DNA"/>
</dbReference>
<dbReference type="SUPFAM" id="SSF52266">
    <property type="entry name" value="SGNH hydrolase"/>
    <property type="match status" value="1"/>
</dbReference>
<reference evidence="2 3" key="1">
    <citation type="submission" date="2021-05" db="EMBL/GenBank/DDBJ databases">
        <title>Genetic and Functional Diversity in Clade A Lucinid endosymbionts from the Bahamas.</title>
        <authorList>
            <person name="Giani N.M."/>
            <person name="Engel A.S."/>
            <person name="Campbell B.J."/>
        </authorList>
    </citation>
    <scope>NUCLEOTIDE SEQUENCE [LARGE SCALE GENOMIC DNA]</scope>
    <source>
        <strain evidence="2">LUC16012Gg_MoonRockCtena</strain>
    </source>
</reference>
<sequence>MEQILIYADSLTWGIIPNTRERLAFDKRWPGVFEKTLLSAGKDIRVIENCLNGRRSAWPDPFKPGRDGSEGLAQVIEMHSPLKLVILMLGTNDFQSTHVNDAWLSAQGVSKLVNIIRQSPIEPVMSVPDILIVAPPGISEPKGQIADKFRGAEMRFKGLPDELEKVAAEQSTHFFNAGDVTESSRVDGIHLDEPQHRALGSALAEFALQRTLV</sequence>
<dbReference type="Pfam" id="PF13472">
    <property type="entry name" value="Lipase_GDSL_2"/>
    <property type="match status" value="1"/>
</dbReference>
<proteinExistence type="predicted"/>
<name>A0A944MEL7_9GAMM</name>
<gene>
    <name evidence="2" type="ORF">KME65_11580</name>
</gene>
<evidence type="ECO:0000313" key="2">
    <source>
        <dbReference type="EMBL" id="MBT2989595.1"/>
    </source>
</evidence>
<dbReference type="AlphaFoldDB" id="A0A944MEL7"/>
<accession>A0A944MEL7</accession>
<dbReference type="CDD" id="cd01839">
    <property type="entry name" value="SGNH_arylesterase_like"/>
    <property type="match status" value="1"/>
</dbReference>
<keyword evidence="2" id="KW-0378">Hydrolase</keyword>
<protein>
    <submittedName>
        <fullName evidence="2">SGNH/GDSL hydrolase family protein</fullName>
    </submittedName>
</protein>
<dbReference type="InterPro" id="IPR036514">
    <property type="entry name" value="SGNH_hydro_sf"/>
</dbReference>
<evidence type="ECO:0000313" key="3">
    <source>
        <dbReference type="Proteomes" id="UP000770889"/>
    </source>
</evidence>
<organism evidence="2 3">
    <name type="scientific">Candidatus Thiodiazotropha taylori</name>
    <dbReference type="NCBI Taxonomy" id="2792791"/>
    <lineage>
        <taxon>Bacteria</taxon>
        <taxon>Pseudomonadati</taxon>
        <taxon>Pseudomonadota</taxon>
        <taxon>Gammaproteobacteria</taxon>
        <taxon>Chromatiales</taxon>
        <taxon>Sedimenticolaceae</taxon>
        <taxon>Candidatus Thiodiazotropha</taxon>
    </lineage>
</organism>
<dbReference type="GO" id="GO:0016788">
    <property type="term" value="F:hydrolase activity, acting on ester bonds"/>
    <property type="evidence" value="ECO:0007669"/>
    <property type="project" value="UniProtKB-ARBA"/>
</dbReference>
<feature type="domain" description="SGNH hydrolase-type esterase" evidence="1">
    <location>
        <begin position="9"/>
        <end position="197"/>
    </location>
</feature>
<evidence type="ECO:0000259" key="1">
    <source>
        <dbReference type="Pfam" id="PF13472"/>
    </source>
</evidence>